<dbReference type="InterPro" id="IPR007278">
    <property type="entry name" value="DUF397"/>
</dbReference>
<proteinExistence type="predicted"/>
<keyword evidence="3" id="KW-1185">Reference proteome</keyword>
<evidence type="ECO:0000259" key="1">
    <source>
        <dbReference type="Pfam" id="PF04149"/>
    </source>
</evidence>
<accession>A0A4R4NGS9</accession>
<reference evidence="2 3" key="1">
    <citation type="submission" date="2019-03" db="EMBL/GenBank/DDBJ databases">
        <title>Draft genome sequences of novel Actinobacteria.</title>
        <authorList>
            <person name="Sahin N."/>
            <person name="Ay H."/>
            <person name="Saygin H."/>
        </authorList>
    </citation>
    <scope>NUCLEOTIDE SEQUENCE [LARGE SCALE GENOMIC DNA]</scope>
    <source>
        <strain evidence="2 3">DSM 45347</strain>
    </source>
</reference>
<feature type="domain" description="DUF397" evidence="1">
    <location>
        <begin position="8"/>
        <end position="29"/>
    </location>
</feature>
<dbReference type="Proteomes" id="UP000295431">
    <property type="component" value="Unassembled WGS sequence"/>
</dbReference>
<dbReference type="RefSeq" id="WP_131944133.1">
    <property type="nucleotide sequence ID" value="NZ_BAAAMX010000029.1"/>
</dbReference>
<evidence type="ECO:0000313" key="2">
    <source>
        <dbReference type="EMBL" id="TDC06823.1"/>
    </source>
</evidence>
<feature type="domain" description="DUF397" evidence="1">
    <location>
        <begin position="34"/>
        <end position="52"/>
    </location>
</feature>
<feature type="domain" description="DUF397" evidence="1">
    <location>
        <begin position="62"/>
        <end position="114"/>
    </location>
</feature>
<protein>
    <submittedName>
        <fullName evidence="2">DUF397 domain-containing protein</fullName>
    </submittedName>
</protein>
<name>A0A4R4NGS9_9ACTN</name>
<dbReference type="Pfam" id="PF04149">
    <property type="entry name" value="DUF397"/>
    <property type="match status" value="3"/>
</dbReference>
<dbReference type="AlphaFoldDB" id="A0A4R4NGS9"/>
<gene>
    <name evidence="2" type="ORF">E1284_33255</name>
</gene>
<dbReference type="OrthoDB" id="4570646at2"/>
<dbReference type="EMBL" id="SMJW01000257">
    <property type="protein sequence ID" value="TDC06823.1"/>
    <property type="molecule type" value="Genomic_DNA"/>
</dbReference>
<evidence type="ECO:0000313" key="3">
    <source>
        <dbReference type="Proteomes" id="UP000295431"/>
    </source>
</evidence>
<organism evidence="2 3">
    <name type="scientific">Actinomadura bangladeshensis</name>
    <dbReference type="NCBI Taxonomy" id="453573"/>
    <lineage>
        <taxon>Bacteria</taxon>
        <taxon>Bacillati</taxon>
        <taxon>Actinomycetota</taxon>
        <taxon>Actinomycetes</taxon>
        <taxon>Streptosporangiales</taxon>
        <taxon>Thermomonosporaceae</taxon>
        <taxon>Actinomadura</taxon>
    </lineage>
</organism>
<comment type="caution">
    <text evidence="2">The sequence shown here is derived from an EMBL/GenBank/DDBJ whole genome shotgun (WGS) entry which is preliminary data.</text>
</comment>
<sequence length="121" mass="12639">MWDANVIRWRKSSRSDSSGGACVEVGFLAPVTAAQWQKSSHSDSSGGSCVEVTSIVTVAETEWQKSSKSDSSGGECVEVADLAAAVAVRDSKDPDGPKLIFGPSAWQAFASQVKSGTLDLT</sequence>